<organism evidence="2 3">
    <name type="scientific">Rhynchosporium agropyri</name>
    <dbReference type="NCBI Taxonomy" id="914238"/>
    <lineage>
        <taxon>Eukaryota</taxon>
        <taxon>Fungi</taxon>
        <taxon>Dikarya</taxon>
        <taxon>Ascomycota</taxon>
        <taxon>Pezizomycotina</taxon>
        <taxon>Leotiomycetes</taxon>
        <taxon>Helotiales</taxon>
        <taxon>Ploettnerulaceae</taxon>
        <taxon>Rhynchosporium</taxon>
    </lineage>
</organism>
<feature type="signal peptide" evidence="1">
    <location>
        <begin position="1"/>
        <end position="19"/>
    </location>
</feature>
<accession>A0A1E1KP26</accession>
<sequence>MRTIFFALSLLLPFTAAKGACQNRIARMIQMFVYLSKTPASERVKSWKTKTAPVQLIRKTGPSQARAVTNRLLDKVAR</sequence>
<gene>
    <name evidence="2" type="ORF">RAG0_08101</name>
</gene>
<proteinExistence type="predicted"/>
<protein>
    <submittedName>
        <fullName evidence="2">Uncharacterized protein</fullName>
    </submittedName>
</protein>
<dbReference type="Proteomes" id="UP000178912">
    <property type="component" value="Unassembled WGS sequence"/>
</dbReference>
<dbReference type="EMBL" id="FJUX01000042">
    <property type="protein sequence ID" value="CZS99777.1"/>
    <property type="molecule type" value="Genomic_DNA"/>
</dbReference>
<reference evidence="3" key="1">
    <citation type="submission" date="2016-03" db="EMBL/GenBank/DDBJ databases">
        <authorList>
            <person name="Guldener U."/>
        </authorList>
    </citation>
    <scope>NUCLEOTIDE SEQUENCE [LARGE SCALE GENOMIC DNA]</scope>
    <source>
        <strain evidence="3">04CH-RAC-A.6.1</strain>
    </source>
</reference>
<evidence type="ECO:0000313" key="3">
    <source>
        <dbReference type="Proteomes" id="UP000178912"/>
    </source>
</evidence>
<feature type="chain" id="PRO_5009446213" evidence="1">
    <location>
        <begin position="20"/>
        <end position="78"/>
    </location>
</feature>
<keyword evidence="3" id="KW-1185">Reference proteome</keyword>
<evidence type="ECO:0000256" key="1">
    <source>
        <dbReference type="SAM" id="SignalP"/>
    </source>
</evidence>
<dbReference type="AlphaFoldDB" id="A0A1E1KP26"/>
<name>A0A1E1KP26_9HELO</name>
<keyword evidence="1" id="KW-0732">Signal</keyword>
<evidence type="ECO:0000313" key="2">
    <source>
        <dbReference type="EMBL" id="CZS99777.1"/>
    </source>
</evidence>